<keyword evidence="3" id="KW-1185">Reference proteome</keyword>
<proteinExistence type="predicted"/>
<gene>
    <name evidence="2" type="ORF">HJC23_012274</name>
</gene>
<protein>
    <submittedName>
        <fullName evidence="2">Uncharacterized protein</fullName>
    </submittedName>
</protein>
<organism evidence="2 3">
    <name type="scientific">Cyclotella cryptica</name>
    <dbReference type="NCBI Taxonomy" id="29204"/>
    <lineage>
        <taxon>Eukaryota</taxon>
        <taxon>Sar</taxon>
        <taxon>Stramenopiles</taxon>
        <taxon>Ochrophyta</taxon>
        <taxon>Bacillariophyta</taxon>
        <taxon>Coscinodiscophyceae</taxon>
        <taxon>Thalassiosirophycidae</taxon>
        <taxon>Stephanodiscales</taxon>
        <taxon>Stephanodiscaceae</taxon>
        <taxon>Cyclotella</taxon>
    </lineage>
</organism>
<feature type="region of interest" description="Disordered" evidence="1">
    <location>
        <begin position="93"/>
        <end position="122"/>
    </location>
</feature>
<evidence type="ECO:0000313" key="2">
    <source>
        <dbReference type="EMBL" id="KAL3784085.1"/>
    </source>
</evidence>
<name>A0ABD3P7P5_9STRA</name>
<evidence type="ECO:0000256" key="1">
    <source>
        <dbReference type="SAM" id="MobiDB-lite"/>
    </source>
</evidence>
<evidence type="ECO:0000313" key="3">
    <source>
        <dbReference type="Proteomes" id="UP001516023"/>
    </source>
</evidence>
<reference evidence="2 3" key="1">
    <citation type="journal article" date="2020" name="G3 (Bethesda)">
        <title>Improved Reference Genome for Cyclotella cryptica CCMP332, a Model for Cell Wall Morphogenesis, Salinity Adaptation, and Lipid Production in Diatoms (Bacillariophyta).</title>
        <authorList>
            <person name="Roberts W.R."/>
            <person name="Downey K.M."/>
            <person name="Ruck E.C."/>
            <person name="Traller J.C."/>
            <person name="Alverson A.J."/>
        </authorList>
    </citation>
    <scope>NUCLEOTIDE SEQUENCE [LARGE SCALE GENOMIC DNA]</scope>
    <source>
        <strain evidence="2 3">CCMP332</strain>
    </source>
</reference>
<comment type="caution">
    <text evidence="2">The sequence shown here is derived from an EMBL/GenBank/DDBJ whole genome shotgun (WGS) entry which is preliminary data.</text>
</comment>
<dbReference type="AlphaFoldDB" id="A0ABD3P7P5"/>
<sequence length="122" mass="13693">MDTLFNALPTRVNYTLSTLNERWTNTGRTLDEHWTNTGRTLDECLKKDERLTNIGRTSDELQTDQPTTSDERPIQAYRQKWIHVEISSKHACLAGRRSGKDGGVGGQKSGEIHLPAGMASDH</sequence>
<accession>A0ABD3P7P5</accession>
<dbReference type="Proteomes" id="UP001516023">
    <property type="component" value="Unassembled WGS sequence"/>
</dbReference>
<dbReference type="EMBL" id="JABMIG020000244">
    <property type="protein sequence ID" value="KAL3784085.1"/>
    <property type="molecule type" value="Genomic_DNA"/>
</dbReference>